<reference evidence="1 2" key="1">
    <citation type="submission" date="2016-12" db="EMBL/GenBank/DDBJ databases">
        <title>Draft genome of Tersicoccus phoenicis 1P05MA.</title>
        <authorList>
            <person name="Nakajima Y."/>
            <person name="Yoshizawa S."/>
            <person name="Nakamura K."/>
            <person name="Ogura Y."/>
            <person name="Hayashi T."/>
            <person name="Kogure K."/>
        </authorList>
    </citation>
    <scope>NUCLEOTIDE SEQUENCE [LARGE SCALE GENOMIC DNA]</scope>
    <source>
        <strain evidence="1 2">1p05MA</strain>
    </source>
</reference>
<dbReference type="RefSeq" id="WP_076702309.1">
    <property type="nucleotide sequence ID" value="NZ_MRDE01000017.1"/>
</dbReference>
<dbReference type="OrthoDB" id="9787207at2"/>
<keyword evidence="2" id="KW-1185">Reference proteome</keyword>
<dbReference type="Proteomes" id="UP000187085">
    <property type="component" value="Unassembled WGS sequence"/>
</dbReference>
<dbReference type="AlphaFoldDB" id="A0A1R1LHR0"/>
<dbReference type="Pfam" id="PF06224">
    <property type="entry name" value="AlkZ-like"/>
    <property type="match status" value="1"/>
</dbReference>
<organism evidence="1 2">
    <name type="scientific">Tersicoccus phoenicis</name>
    <dbReference type="NCBI Taxonomy" id="554083"/>
    <lineage>
        <taxon>Bacteria</taxon>
        <taxon>Bacillati</taxon>
        <taxon>Actinomycetota</taxon>
        <taxon>Actinomycetes</taxon>
        <taxon>Micrococcales</taxon>
        <taxon>Micrococcaceae</taxon>
        <taxon>Tersicoccus</taxon>
    </lineage>
</organism>
<evidence type="ECO:0000313" key="2">
    <source>
        <dbReference type="Proteomes" id="UP000187085"/>
    </source>
</evidence>
<evidence type="ECO:0000313" key="1">
    <source>
        <dbReference type="EMBL" id="OMH27042.1"/>
    </source>
</evidence>
<protein>
    <recommendedName>
        <fullName evidence="3">Cytoplasmic protein</fullName>
    </recommendedName>
</protein>
<dbReference type="PANTHER" id="PTHR30528">
    <property type="entry name" value="CYTOPLASMIC PROTEIN"/>
    <property type="match status" value="1"/>
</dbReference>
<accession>A0A1R1LHR0</accession>
<sequence length="415" mass="46451">MITRLSRSAARRIAIAAQALEVPHQARSSSGQVTAAHIAALMRRIQLVQIDSVNVLCRSHYLPVFARLGPYDRALVHRLSEKPPRRLMEYWAHEASFIRPEHFADLRVWQRRRWVGLPGTAVAGQEAIAAGLIDVLDRSRPMTATALAAVLNHDHAVDRVQWGWNWTPTKRVLEHLFERGVVGSAGRTPQFERRYTLTDRVLPPALRSVPEPDRAGAAERLTEAAVRALGVATARSVADYFRLPVKPTTEALTRLAVEGVVTPVTVDGLDRTYWLHTAARRPRRVAARALLSPFDSLIFHRPRVEELFGFHYRIGIYTPPERRQHGYYVLPFLLGEELVARVDLKADRQGRTLIVQAAFAEPDAPSRTARELADELLLMAHWLGLDDVAVAPRGDLAAALARELHPALARAVSER</sequence>
<gene>
    <name evidence="1" type="ORF">BKD30_03895</name>
</gene>
<dbReference type="EMBL" id="MRDE01000017">
    <property type="protein sequence ID" value="OMH27042.1"/>
    <property type="molecule type" value="Genomic_DNA"/>
</dbReference>
<comment type="caution">
    <text evidence="1">The sequence shown here is derived from an EMBL/GenBank/DDBJ whole genome shotgun (WGS) entry which is preliminary data.</text>
</comment>
<evidence type="ECO:0008006" key="3">
    <source>
        <dbReference type="Google" id="ProtNLM"/>
    </source>
</evidence>
<name>A0A1R1LHR0_9MICC</name>
<dbReference type="STRING" id="554083.BKD30_03895"/>
<proteinExistence type="predicted"/>
<dbReference type="PANTHER" id="PTHR30528:SF0">
    <property type="entry name" value="CYTOPLASMIC PROTEIN"/>
    <property type="match status" value="1"/>
</dbReference>
<dbReference type="InterPro" id="IPR009351">
    <property type="entry name" value="AlkZ-like"/>
</dbReference>